<protein>
    <submittedName>
        <fullName evidence="8">MOCS1 protein</fullName>
    </submittedName>
</protein>
<dbReference type="GO" id="GO:0061798">
    <property type="term" value="F:GTP 3',8'-cyclase activity"/>
    <property type="evidence" value="ECO:0007669"/>
    <property type="project" value="TreeGrafter"/>
</dbReference>
<keyword evidence="3" id="KW-0479">Metal-binding</keyword>
<evidence type="ECO:0000256" key="4">
    <source>
        <dbReference type="ARBA" id="ARBA00023004"/>
    </source>
</evidence>
<feature type="non-terminal residue" evidence="8">
    <location>
        <position position="1"/>
    </location>
</feature>
<keyword evidence="9" id="KW-1185">Reference proteome</keyword>
<keyword evidence="6" id="KW-0501">Molybdenum cofactor biosynthesis</keyword>
<feature type="domain" description="Radical SAM core" evidence="7">
    <location>
        <begin position="1"/>
        <end position="129"/>
    </location>
</feature>
<dbReference type="EMBL" id="VYXD01003870">
    <property type="protein sequence ID" value="NWU35779.1"/>
    <property type="molecule type" value="Genomic_DNA"/>
</dbReference>
<dbReference type="SUPFAM" id="SSF102114">
    <property type="entry name" value="Radical SAM enzymes"/>
    <property type="match status" value="1"/>
</dbReference>
<evidence type="ECO:0000259" key="7">
    <source>
        <dbReference type="PROSITE" id="PS51918"/>
    </source>
</evidence>
<dbReference type="GO" id="GO:0006777">
    <property type="term" value="P:Mo-molybdopterin cofactor biosynthetic process"/>
    <property type="evidence" value="ECO:0007669"/>
    <property type="project" value="UniProtKB-KW"/>
</dbReference>
<evidence type="ECO:0000313" key="9">
    <source>
        <dbReference type="Proteomes" id="UP000557268"/>
    </source>
</evidence>
<dbReference type="PANTHER" id="PTHR22960">
    <property type="entry name" value="MOLYBDOPTERIN COFACTOR SYNTHESIS PROTEIN A"/>
    <property type="match status" value="1"/>
</dbReference>
<keyword evidence="5" id="KW-0411">Iron-sulfur</keyword>
<dbReference type="AlphaFoldDB" id="A0A7K5W8D9"/>
<dbReference type="GO" id="GO:0061799">
    <property type="term" value="F:cyclic pyranopterin monophosphate synthase activity"/>
    <property type="evidence" value="ECO:0007669"/>
    <property type="project" value="TreeGrafter"/>
</dbReference>
<name>A0A7K5W8D9_9SYLV</name>
<evidence type="ECO:0000256" key="2">
    <source>
        <dbReference type="ARBA" id="ARBA00022691"/>
    </source>
</evidence>
<dbReference type="Proteomes" id="UP000557268">
    <property type="component" value="Unassembled WGS sequence"/>
</dbReference>
<evidence type="ECO:0000256" key="5">
    <source>
        <dbReference type="ARBA" id="ARBA00023014"/>
    </source>
</evidence>
<organism evidence="8 9">
    <name type="scientific">Hylia prasina</name>
    <name type="common">green hylia</name>
    <dbReference type="NCBI Taxonomy" id="208073"/>
    <lineage>
        <taxon>Eukaryota</taxon>
        <taxon>Metazoa</taxon>
        <taxon>Chordata</taxon>
        <taxon>Craniata</taxon>
        <taxon>Vertebrata</taxon>
        <taxon>Euteleostomi</taxon>
        <taxon>Archelosauria</taxon>
        <taxon>Archosauria</taxon>
        <taxon>Dinosauria</taxon>
        <taxon>Saurischia</taxon>
        <taxon>Theropoda</taxon>
        <taxon>Coelurosauria</taxon>
        <taxon>Aves</taxon>
        <taxon>Neognathae</taxon>
        <taxon>Neoaves</taxon>
        <taxon>Telluraves</taxon>
        <taxon>Australaves</taxon>
        <taxon>Passeriformes</taxon>
        <taxon>Sylvioidea</taxon>
        <taxon>Sylviidae</taxon>
        <taxon>Acrocephalinae</taxon>
        <taxon>Hylia</taxon>
    </lineage>
</organism>
<dbReference type="InterPro" id="IPR050105">
    <property type="entry name" value="MoCo_biosynth_MoaA/MoaC"/>
</dbReference>
<dbReference type="InterPro" id="IPR058240">
    <property type="entry name" value="rSAM_sf"/>
</dbReference>
<evidence type="ECO:0000313" key="8">
    <source>
        <dbReference type="EMBL" id="NWU35779.1"/>
    </source>
</evidence>
<evidence type="ECO:0000256" key="1">
    <source>
        <dbReference type="ARBA" id="ARBA00005046"/>
    </source>
</evidence>
<reference evidence="8 9" key="1">
    <citation type="submission" date="2019-09" db="EMBL/GenBank/DDBJ databases">
        <title>Bird 10,000 Genomes (B10K) Project - Family phase.</title>
        <authorList>
            <person name="Zhang G."/>
        </authorList>
    </citation>
    <scope>NUCLEOTIDE SEQUENCE [LARGE SCALE GENOMIC DNA]</scope>
    <source>
        <strain evidence="8">B10K-DU-001-70</strain>
        <tissue evidence="8">Muscle</tissue>
    </source>
</reference>
<feature type="non-terminal residue" evidence="8">
    <location>
        <position position="129"/>
    </location>
</feature>
<evidence type="ECO:0000256" key="6">
    <source>
        <dbReference type="ARBA" id="ARBA00023150"/>
    </source>
</evidence>
<dbReference type="GO" id="GO:0051536">
    <property type="term" value="F:iron-sulfur cluster binding"/>
    <property type="evidence" value="ECO:0007669"/>
    <property type="project" value="UniProtKB-KW"/>
</dbReference>
<dbReference type="PROSITE" id="PS51918">
    <property type="entry name" value="RADICAL_SAM"/>
    <property type="match status" value="1"/>
</dbReference>
<dbReference type="InterPro" id="IPR007197">
    <property type="entry name" value="rSAM"/>
</dbReference>
<keyword evidence="2" id="KW-0949">S-adenosyl-L-methionine</keyword>
<dbReference type="Pfam" id="PF04055">
    <property type="entry name" value="Radical_SAM"/>
    <property type="match status" value="1"/>
</dbReference>
<proteinExistence type="predicted"/>
<sequence>KLEGLKTIAVTTNGINLTRLLPRLKEAGLNAINISLDTLVPAKFEFIVRRKGTNLSSKATIWGAGHTLLPSFRCLLYLQVNCVVMRGFNEDEVLDFVDFTKDLPVDVRFIEYMPFDGKYCCFEILLGQK</sequence>
<gene>
    <name evidence="8" type="primary">Mocs1_1</name>
    <name evidence="8" type="ORF">HYLPRA_R14887</name>
</gene>
<accession>A0A7K5W8D9</accession>
<dbReference type="Gene3D" id="3.20.20.70">
    <property type="entry name" value="Aldolase class I"/>
    <property type="match status" value="1"/>
</dbReference>
<comment type="caution">
    <text evidence="8">The sequence shown here is derived from an EMBL/GenBank/DDBJ whole genome shotgun (WGS) entry which is preliminary data.</text>
</comment>
<dbReference type="PANTHER" id="PTHR22960:SF0">
    <property type="entry name" value="MOLYBDENUM COFACTOR BIOSYNTHESIS PROTEIN 1"/>
    <property type="match status" value="1"/>
</dbReference>
<dbReference type="InterPro" id="IPR013785">
    <property type="entry name" value="Aldolase_TIM"/>
</dbReference>
<dbReference type="GO" id="GO:0046872">
    <property type="term" value="F:metal ion binding"/>
    <property type="evidence" value="ECO:0007669"/>
    <property type="project" value="UniProtKB-KW"/>
</dbReference>
<keyword evidence="4" id="KW-0408">Iron</keyword>
<evidence type="ECO:0000256" key="3">
    <source>
        <dbReference type="ARBA" id="ARBA00022723"/>
    </source>
</evidence>
<comment type="pathway">
    <text evidence="1">Cofactor biosynthesis; molybdopterin biosynthesis.</text>
</comment>